<evidence type="ECO:0000256" key="1">
    <source>
        <dbReference type="SAM" id="MobiDB-lite"/>
    </source>
</evidence>
<reference evidence="5" key="1">
    <citation type="journal article" date="2019" name="Int. J. Syst. Evol. Microbiol.">
        <title>The Global Catalogue of Microorganisms (GCM) 10K type strain sequencing project: providing services to taxonomists for standard genome sequencing and annotation.</title>
        <authorList>
            <consortium name="The Broad Institute Genomics Platform"/>
            <consortium name="The Broad Institute Genome Sequencing Center for Infectious Disease"/>
            <person name="Wu L."/>
            <person name="Ma J."/>
        </authorList>
    </citation>
    <scope>NUCLEOTIDE SEQUENCE [LARGE SCALE GENOMIC DNA]</scope>
    <source>
        <strain evidence="5">JCM 18410</strain>
    </source>
</reference>
<evidence type="ECO:0000313" key="4">
    <source>
        <dbReference type="EMBL" id="GAA5063473.1"/>
    </source>
</evidence>
<proteinExistence type="predicted"/>
<feature type="signal peptide" evidence="2">
    <location>
        <begin position="1"/>
        <end position="32"/>
    </location>
</feature>
<gene>
    <name evidence="4" type="ORF">GCM10023336_42840</name>
</gene>
<evidence type="ECO:0000259" key="3">
    <source>
        <dbReference type="Pfam" id="PF14016"/>
    </source>
</evidence>
<dbReference type="InterPro" id="IPR025326">
    <property type="entry name" value="DUF4232"/>
</dbReference>
<feature type="chain" id="PRO_5045710632" description="DUF4232 domain-containing protein" evidence="2">
    <location>
        <begin position="33"/>
        <end position="257"/>
    </location>
</feature>
<feature type="region of interest" description="Disordered" evidence="1">
    <location>
        <begin position="39"/>
        <end position="113"/>
    </location>
</feature>
<keyword evidence="5" id="KW-1185">Reference proteome</keyword>
<feature type="domain" description="DUF4232" evidence="3">
    <location>
        <begin position="118"/>
        <end position="247"/>
    </location>
</feature>
<dbReference type="EMBL" id="BAABKC010000060">
    <property type="protein sequence ID" value="GAA5063473.1"/>
    <property type="molecule type" value="Genomic_DNA"/>
</dbReference>
<dbReference type="PROSITE" id="PS51257">
    <property type="entry name" value="PROKAR_LIPOPROTEIN"/>
    <property type="match status" value="1"/>
</dbReference>
<protein>
    <recommendedName>
        <fullName evidence="3">DUF4232 domain-containing protein</fullName>
    </recommendedName>
</protein>
<feature type="compositionally biased region" description="Low complexity" evidence="1">
    <location>
        <begin position="69"/>
        <end position="95"/>
    </location>
</feature>
<evidence type="ECO:0000256" key="2">
    <source>
        <dbReference type="SAM" id="SignalP"/>
    </source>
</evidence>
<dbReference type="Pfam" id="PF14016">
    <property type="entry name" value="DUF4232"/>
    <property type="match status" value="1"/>
</dbReference>
<organism evidence="4 5">
    <name type="scientific">Streptomyces similanensis</name>
    <dbReference type="NCBI Taxonomy" id="1274988"/>
    <lineage>
        <taxon>Bacteria</taxon>
        <taxon>Bacillati</taxon>
        <taxon>Actinomycetota</taxon>
        <taxon>Actinomycetes</taxon>
        <taxon>Kitasatosporales</taxon>
        <taxon>Streptomycetaceae</taxon>
        <taxon>Streptomyces</taxon>
    </lineage>
</organism>
<feature type="compositionally biased region" description="Gly residues" evidence="1">
    <location>
        <begin position="96"/>
        <end position="107"/>
    </location>
</feature>
<sequence>MRITMRTTTRDHRKHTVLAAAAVAALSLGLTACGGGDGTGTKDEGAAASSRNATAVKPDATSKSDGGAKSDGAASDGSGTAKGGTAAQTAVKSKAGGSGTAAGGSDGSGKSSASAPACAYGDVRITVQKADETPTEHVVLTAKNISGHSCRLLQYPLIAFGPIQTAKDIPAVAKSKPEAPVVLAPGAPAYANVRIANGGVHEDNKVVTSFTVNLFAPDGPAEGSVDVKAPAGGLAVDEAVAKTGYWTEELRNGADEF</sequence>
<name>A0ABP9KT05_9ACTN</name>
<evidence type="ECO:0000313" key="5">
    <source>
        <dbReference type="Proteomes" id="UP001500124"/>
    </source>
</evidence>
<comment type="caution">
    <text evidence="4">The sequence shown here is derived from an EMBL/GenBank/DDBJ whole genome shotgun (WGS) entry which is preliminary data.</text>
</comment>
<dbReference type="Proteomes" id="UP001500124">
    <property type="component" value="Unassembled WGS sequence"/>
</dbReference>
<keyword evidence="2" id="KW-0732">Signal</keyword>
<accession>A0ABP9KT05</accession>